<keyword evidence="3" id="KW-0804">Transcription</keyword>
<reference evidence="7 8" key="1">
    <citation type="submission" date="2023-05" db="EMBL/GenBank/DDBJ databases">
        <title>B98-5 Cell Line De Novo Hybrid Assembly: An Optical Mapping Approach.</title>
        <authorList>
            <person name="Kananen K."/>
            <person name="Auerbach J.A."/>
            <person name="Kautto E."/>
            <person name="Blachly J.S."/>
        </authorList>
    </citation>
    <scope>NUCLEOTIDE SEQUENCE [LARGE SCALE GENOMIC DNA]</scope>
    <source>
        <strain evidence="7">B95-8</strain>
        <tissue evidence="7">Cell line</tissue>
    </source>
</reference>
<proteinExistence type="predicted"/>
<keyword evidence="2" id="KW-0805">Transcription regulation</keyword>
<dbReference type="Proteomes" id="UP001266305">
    <property type="component" value="Unassembled WGS sequence"/>
</dbReference>
<sequence length="237" mass="26545">MSTISLGRRTGVSLVPTKTPTLDPILDHHSGPSQLLPEFHRRDSQGTTSSRSSPATGPVPRTGRLAHVTGLAVAKIMGLYNDLEPLRKTMHRGMLPGRSFPTWPRVDTSSATLRIHALSQRRVTPLPQWKANPKTDFEVFFQKEQLLLALYPQTTCFYCTLIHAPPQRLKRIQWRDHRLGEGVLAWGSLSSPSRLPAPQPQDDYSVLFEDTSYADGYSPPLNVAQRYVVACKEPKKK</sequence>
<dbReference type="Pfam" id="PF07039">
    <property type="entry name" value="SGF29_Tudor"/>
    <property type="match status" value="1"/>
</dbReference>
<keyword evidence="4" id="KW-0539">Nucleus</keyword>
<dbReference type="InterPro" id="IPR010750">
    <property type="entry name" value="SGF29_tudor-like_dom"/>
</dbReference>
<evidence type="ECO:0000256" key="5">
    <source>
        <dbReference type="SAM" id="MobiDB-lite"/>
    </source>
</evidence>
<evidence type="ECO:0000256" key="3">
    <source>
        <dbReference type="ARBA" id="ARBA00023163"/>
    </source>
</evidence>
<dbReference type="Gene3D" id="2.30.30.140">
    <property type="match status" value="1"/>
</dbReference>
<protein>
    <recommendedName>
        <fullName evidence="6">SGF29 C-terminal domain-containing protein</fullName>
    </recommendedName>
</protein>
<dbReference type="InterPro" id="IPR037802">
    <property type="entry name" value="SGF29"/>
</dbReference>
<keyword evidence="8" id="KW-1185">Reference proteome</keyword>
<feature type="domain" description="SGF29 C-terminal" evidence="6">
    <location>
        <begin position="44"/>
        <end position="237"/>
    </location>
</feature>
<dbReference type="PANTHER" id="PTHR21539">
    <property type="entry name" value="SAGA-ASSOCIATED FACTOR 29"/>
    <property type="match status" value="1"/>
</dbReference>
<feature type="compositionally biased region" description="Polar residues" evidence="5">
    <location>
        <begin position="45"/>
        <end position="55"/>
    </location>
</feature>
<evidence type="ECO:0000313" key="7">
    <source>
        <dbReference type="EMBL" id="KAK2097809.1"/>
    </source>
</evidence>
<evidence type="ECO:0000313" key="8">
    <source>
        <dbReference type="Proteomes" id="UP001266305"/>
    </source>
</evidence>
<gene>
    <name evidence="7" type="ORF">P7K49_023260</name>
</gene>
<accession>A0ABQ9ULY7</accession>
<dbReference type="PANTHER" id="PTHR21539:SF0">
    <property type="entry name" value="SAGA-ASSOCIATED FACTOR 29"/>
    <property type="match status" value="1"/>
</dbReference>
<feature type="region of interest" description="Disordered" evidence="5">
    <location>
        <begin position="1"/>
        <end position="63"/>
    </location>
</feature>
<evidence type="ECO:0000259" key="6">
    <source>
        <dbReference type="PROSITE" id="PS51518"/>
    </source>
</evidence>
<name>A0ABQ9ULY7_SAGOE</name>
<dbReference type="CDD" id="cd20394">
    <property type="entry name" value="Tudor_SGF29_rpt2"/>
    <property type="match status" value="1"/>
</dbReference>
<organism evidence="7 8">
    <name type="scientific">Saguinus oedipus</name>
    <name type="common">Cotton-top tamarin</name>
    <name type="synonym">Oedipomidas oedipus</name>
    <dbReference type="NCBI Taxonomy" id="9490"/>
    <lineage>
        <taxon>Eukaryota</taxon>
        <taxon>Metazoa</taxon>
        <taxon>Chordata</taxon>
        <taxon>Craniata</taxon>
        <taxon>Vertebrata</taxon>
        <taxon>Euteleostomi</taxon>
        <taxon>Mammalia</taxon>
        <taxon>Eutheria</taxon>
        <taxon>Euarchontoglires</taxon>
        <taxon>Primates</taxon>
        <taxon>Haplorrhini</taxon>
        <taxon>Platyrrhini</taxon>
        <taxon>Cebidae</taxon>
        <taxon>Callitrichinae</taxon>
        <taxon>Saguinus</taxon>
    </lineage>
</organism>
<evidence type="ECO:0000256" key="4">
    <source>
        <dbReference type="ARBA" id="ARBA00023242"/>
    </source>
</evidence>
<comment type="subcellular location">
    <subcellularLocation>
        <location evidence="1">Nucleus</location>
    </subcellularLocation>
</comment>
<evidence type="ECO:0000256" key="1">
    <source>
        <dbReference type="ARBA" id="ARBA00004123"/>
    </source>
</evidence>
<comment type="caution">
    <text evidence="7">The sequence shown here is derived from an EMBL/GenBank/DDBJ whole genome shotgun (WGS) entry which is preliminary data.</text>
</comment>
<dbReference type="EMBL" id="JASSZA010000011">
    <property type="protein sequence ID" value="KAK2097809.1"/>
    <property type="molecule type" value="Genomic_DNA"/>
</dbReference>
<dbReference type="InterPro" id="IPR047287">
    <property type="entry name" value="Tudor_SGF29_rpt2"/>
</dbReference>
<dbReference type="PROSITE" id="PS51518">
    <property type="entry name" value="SGF29_C"/>
    <property type="match status" value="1"/>
</dbReference>
<evidence type="ECO:0000256" key="2">
    <source>
        <dbReference type="ARBA" id="ARBA00023015"/>
    </source>
</evidence>